<evidence type="ECO:0000256" key="8">
    <source>
        <dbReference type="ARBA" id="ARBA00023157"/>
    </source>
</evidence>
<dbReference type="GO" id="GO:0005576">
    <property type="term" value="C:extracellular region"/>
    <property type="evidence" value="ECO:0007669"/>
    <property type="project" value="UniProtKB-SubCell"/>
</dbReference>
<keyword evidence="6 14" id="KW-0560">Oxidoreductase</keyword>
<comment type="function">
    <text evidence="14">Removal of H(2)O(2), oxidation of toxic reductants, biosynthesis and degradation of lignin, suberization, auxin catabolism, response to environmental stresses such as wounding, pathogen attack and oxidative stress.</text>
</comment>
<dbReference type="EMBL" id="JBHFFA010000008">
    <property type="protein sequence ID" value="KAL2608733.1"/>
    <property type="molecule type" value="Genomic_DNA"/>
</dbReference>
<keyword evidence="14" id="KW-0376">Hydrogen peroxide</keyword>
<feature type="binding site" evidence="11">
    <location>
        <position position="101"/>
    </location>
    <ligand>
        <name>Ca(2+)</name>
        <dbReference type="ChEBI" id="CHEBI:29108"/>
        <label>1</label>
    </ligand>
</feature>
<dbReference type="GO" id="GO:0042744">
    <property type="term" value="P:hydrogen peroxide catabolic process"/>
    <property type="evidence" value="ECO:0007669"/>
    <property type="project" value="UniProtKB-KW"/>
</dbReference>
<comment type="caution">
    <text evidence="16">The sequence shown here is derived from an EMBL/GenBank/DDBJ whole genome shotgun (WGS) entry which is preliminary data.</text>
</comment>
<dbReference type="EC" id="1.11.1.7" evidence="14"/>
<dbReference type="PRINTS" id="PR00458">
    <property type="entry name" value="PEROXIDASE"/>
</dbReference>
<keyword evidence="8 13" id="KW-1015">Disulfide bond</keyword>
<feature type="binding site" evidence="11">
    <location>
        <position position="218"/>
    </location>
    <ligand>
        <name>Ca(2+)</name>
        <dbReference type="ChEBI" id="CHEBI:29108"/>
        <label>2</label>
    </ligand>
</feature>
<dbReference type="PROSITE" id="PS50873">
    <property type="entry name" value="PEROXIDASE_4"/>
    <property type="match status" value="1"/>
</dbReference>
<keyword evidence="7 11" id="KW-0408">Iron</keyword>
<feature type="binding site" evidence="11">
    <location>
        <position position="269"/>
    </location>
    <ligand>
        <name>Ca(2+)</name>
        <dbReference type="ChEBI" id="CHEBI:29108"/>
        <label>2</label>
    </ligand>
</feature>
<evidence type="ECO:0000256" key="7">
    <source>
        <dbReference type="ARBA" id="ARBA00023004"/>
    </source>
</evidence>
<dbReference type="FunFam" id="1.10.520.10:FF:000009">
    <property type="entry name" value="Peroxidase"/>
    <property type="match status" value="1"/>
</dbReference>
<evidence type="ECO:0000256" key="1">
    <source>
        <dbReference type="ARBA" id="ARBA00000189"/>
    </source>
</evidence>
<feature type="disulfide bond" evidence="13">
    <location>
        <begin position="145"/>
        <end position="344"/>
    </location>
</feature>
<keyword evidence="11 14" id="KW-0106">Calcium</keyword>
<feature type="binding site" description="axial binding residue" evidence="11">
    <location>
        <position position="217"/>
    </location>
    <ligand>
        <name>heme b</name>
        <dbReference type="ChEBI" id="CHEBI:60344"/>
    </ligand>
    <ligandPart>
        <name>Fe</name>
        <dbReference type="ChEBI" id="CHEBI:18248"/>
    </ligandPart>
</feature>
<dbReference type="GO" id="GO:0020037">
    <property type="term" value="F:heme binding"/>
    <property type="evidence" value="ECO:0007669"/>
    <property type="project" value="UniProtKB-UniRule"/>
</dbReference>
<dbReference type="PRINTS" id="PR00461">
    <property type="entry name" value="PLPEROXIDASE"/>
</dbReference>
<feature type="binding site" evidence="11">
    <location>
        <position position="99"/>
    </location>
    <ligand>
        <name>Ca(2+)</name>
        <dbReference type="ChEBI" id="CHEBI:29108"/>
        <label>1</label>
    </ligand>
</feature>
<dbReference type="Proteomes" id="UP001605036">
    <property type="component" value="Unassembled WGS sequence"/>
</dbReference>
<dbReference type="PROSITE" id="PS00435">
    <property type="entry name" value="PEROXIDASE_1"/>
    <property type="match status" value="1"/>
</dbReference>
<keyword evidence="14" id="KW-0732">Signal</keyword>
<evidence type="ECO:0000256" key="14">
    <source>
        <dbReference type="RuleBase" id="RU362060"/>
    </source>
</evidence>
<comment type="cofactor">
    <cofactor evidence="11 14">
        <name>Ca(2+)</name>
        <dbReference type="ChEBI" id="CHEBI:29108"/>
    </cofactor>
    <text evidence="11 14">Binds 2 calcium ions per subunit.</text>
</comment>
<feature type="binding site" evidence="11">
    <location>
        <position position="113"/>
    </location>
    <ligand>
        <name>Ca(2+)</name>
        <dbReference type="ChEBI" id="CHEBI:29108"/>
        <label>1</label>
    </ligand>
</feature>
<evidence type="ECO:0000256" key="5">
    <source>
        <dbReference type="ARBA" id="ARBA00022723"/>
    </source>
</evidence>
<keyword evidence="14" id="KW-0964">Secreted</keyword>
<comment type="catalytic activity">
    <reaction evidence="1 14">
        <text>2 a phenolic donor + H2O2 = 2 a phenolic radical donor + 2 H2O</text>
        <dbReference type="Rhea" id="RHEA:56136"/>
        <dbReference type="ChEBI" id="CHEBI:15377"/>
        <dbReference type="ChEBI" id="CHEBI:16240"/>
        <dbReference type="ChEBI" id="CHEBI:139520"/>
        <dbReference type="ChEBI" id="CHEBI:139521"/>
        <dbReference type="EC" id="1.11.1.7"/>
    </reaction>
</comment>
<evidence type="ECO:0000256" key="6">
    <source>
        <dbReference type="ARBA" id="ARBA00023002"/>
    </source>
</evidence>
<keyword evidence="4 14" id="KW-0349">Heme</keyword>
<feature type="chain" id="PRO_5044529366" description="Peroxidase" evidence="14">
    <location>
        <begin position="24"/>
        <end position="348"/>
    </location>
</feature>
<dbReference type="GO" id="GO:0006979">
    <property type="term" value="P:response to oxidative stress"/>
    <property type="evidence" value="ECO:0007669"/>
    <property type="project" value="UniProtKB-UniRule"/>
</dbReference>
<evidence type="ECO:0000256" key="9">
    <source>
        <dbReference type="PIRSR" id="PIRSR600823-1"/>
    </source>
</evidence>
<dbReference type="GO" id="GO:0140825">
    <property type="term" value="F:lactoperoxidase activity"/>
    <property type="evidence" value="ECO:0007669"/>
    <property type="project" value="UniProtKB-EC"/>
</dbReference>
<dbReference type="PROSITE" id="PS00436">
    <property type="entry name" value="PEROXIDASE_2"/>
    <property type="match status" value="1"/>
</dbReference>
<proteinExistence type="inferred from homology"/>
<feature type="disulfide bond" evidence="13">
    <location>
        <begin position="224"/>
        <end position="257"/>
    </location>
</feature>
<evidence type="ECO:0000259" key="15">
    <source>
        <dbReference type="PROSITE" id="PS50873"/>
    </source>
</evidence>
<dbReference type="SUPFAM" id="SSF48113">
    <property type="entry name" value="Heme-dependent peroxidases"/>
    <property type="match status" value="1"/>
</dbReference>
<dbReference type="FunFam" id="1.10.420.10:FF:000001">
    <property type="entry name" value="Peroxidase"/>
    <property type="match status" value="1"/>
</dbReference>
<feature type="binding site" evidence="11">
    <location>
        <position position="92"/>
    </location>
    <ligand>
        <name>Ca(2+)</name>
        <dbReference type="ChEBI" id="CHEBI:29108"/>
        <label>1</label>
    </ligand>
</feature>
<comment type="cofactor">
    <cofactor evidence="11 14">
        <name>heme b</name>
        <dbReference type="ChEBI" id="CHEBI:60344"/>
    </cofactor>
    <text evidence="11 14">Binds 1 heme b (iron(II)-protoporphyrin IX) group per subunit.</text>
</comment>
<feature type="binding site" evidence="11">
    <location>
        <position position="95"/>
    </location>
    <ligand>
        <name>Ca(2+)</name>
        <dbReference type="ChEBI" id="CHEBI:29108"/>
        <label>1</label>
    </ligand>
</feature>
<dbReference type="CDD" id="cd00693">
    <property type="entry name" value="secretory_peroxidase"/>
    <property type="match status" value="1"/>
</dbReference>
<dbReference type="InterPro" id="IPR000823">
    <property type="entry name" value="Peroxidase_pln"/>
</dbReference>
<evidence type="ECO:0000256" key="2">
    <source>
        <dbReference type="ARBA" id="ARBA00006873"/>
    </source>
</evidence>
<feature type="disulfide bond" evidence="13">
    <location>
        <begin position="60"/>
        <end position="139"/>
    </location>
</feature>
<feature type="domain" description="Plant heme peroxidase family profile" evidence="15">
    <location>
        <begin position="50"/>
        <end position="348"/>
    </location>
</feature>
<dbReference type="InterPro" id="IPR019793">
    <property type="entry name" value="Peroxidases_heam-ligand_BS"/>
</dbReference>
<feature type="binding site" evidence="11">
    <location>
        <position position="271"/>
    </location>
    <ligand>
        <name>Ca(2+)</name>
        <dbReference type="ChEBI" id="CHEBI:29108"/>
        <label>2</label>
    </ligand>
</feature>
<accession>A0ABD1XJ48</accession>
<feature type="disulfide bond" evidence="13">
    <location>
        <begin position="93"/>
        <end position="98"/>
    </location>
</feature>
<dbReference type="Gene3D" id="1.10.420.10">
    <property type="entry name" value="Peroxidase, domain 2"/>
    <property type="match status" value="1"/>
</dbReference>
<dbReference type="PANTHER" id="PTHR31235">
    <property type="entry name" value="PEROXIDASE 25-RELATED"/>
    <property type="match status" value="1"/>
</dbReference>
<dbReference type="GO" id="GO:0046872">
    <property type="term" value="F:metal ion binding"/>
    <property type="evidence" value="ECO:0007669"/>
    <property type="project" value="UniProtKB-UniRule"/>
</dbReference>
<dbReference type="Gene3D" id="1.10.520.10">
    <property type="match status" value="1"/>
</dbReference>
<keyword evidence="17" id="KW-1185">Reference proteome</keyword>
<dbReference type="InterPro" id="IPR010255">
    <property type="entry name" value="Haem_peroxidase_sf"/>
</dbReference>
<dbReference type="AlphaFoldDB" id="A0ABD1XJ48"/>
<feature type="binding site" evidence="11">
    <location>
        <position position="276"/>
    </location>
    <ligand>
        <name>Ca(2+)</name>
        <dbReference type="ChEBI" id="CHEBI:29108"/>
        <label>2</label>
    </ligand>
</feature>
<dbReference type="Pfam" id="PF00141">
    <property type="entry name" value="peroxidase"/>
    <property type="match status" value="1"/>
</dbReference>
<dbReference type="InterPro" id="IPR019794">
    <property type="entry name" value="Peroxidases_AS"/>
</dbReference>
<feature type="site" description="Transition state stabilizer" evidence="12">
    <location>
        <position position="87"/>
    </location>
</feature>
<sequence>MASSRSNLCVLSVLLLLAAVCEARWPWASAPAPAPCTEDPAGPPKSVEAILSEDFYSYTCPQATDIVKKTILNILEENRNLAGGFLRLHFHDCWVNGCDGSLLLNSTADNQAERDGFTNFLIRGIPEIDRIKEALEEVCPSTVSCADILALAARDATVGVGGPSWPVFLGRRDSRVSLALDADTNLPFPSLNFTELVQNFARKDFSAREMIVLSGSHTIGRTHCNGIGPNLYNYTGIDDLTNPNLDPIFAMVLKKQCPKGNRTNIVDMDRTKNLFDMDYYKGVLSHKGVFISDLALIENTFGLGVVTELVASSSSFFQEFADAMVKMGNLTPLTGTDGEIRKHCQFVN</sequence>
<reference evidence="16 17" key="1">
    <citation type="submission" date="2024-09" db="EMBL/GenBank/DDBJ databases">
        <title>Chromosome-scale assembly of Riccia fluitans.</title>
        <authorList>
            <person name="Paukszto L."/>
            <person name="Sawicki J."/>
            <person name="Karawczyk K."/>
            <person name="Piernik-Szablinska J."/>
            <person name="Szczecinska M."/>
            <person name="Mazdziarz M."/>
        </authorList>
    </citation>
    <scope>NUCLEOTIDE SEQUENCE [LARGE SCALE GENOMIC DNA]</scope>
    <source>
        <strain evidence="16">Rf_01</strain>
        <tissue evidence="16">Aerial parts of the thallus</tissue>
    </source>
</reference>
<comment type="subcellular location">
    <subcellularLocation>
        <location evidence="14">Secreted</location>
    </subcellularLocation>
</comment>
<organism evidence="16 17">
    <name type="scientific">Riccia fluitans</name>
    <dbReference type="NCBI Taxonomy" id="41844"/>
    <lineage>
        <taxon>Eukaryota</taxon>
        <taxon>Viridiplantae</taxon>
        <taxon>Streptophyta</taxon>
        <taxon>Embryophyta</taxon>
        <taxon>Marchantiophyta</taxon>
        <taxon>Marchantiopsida</taxon>
        <taxon>Marchantiidae</taxon>
        <taxon>Marchantiales</taxon>
        <taxon>Ricciaceae</taxon>
        <taxon>Riccia</taxon>
    </lineage>
</organism>
<comment type="similarity">
    <text evidence="2">Belongs to the peroxidase family. Ascorbate peroxidase subfamily.</text>
</comment>
<evidence type="ECO:0000313" key="17">
    <source>
        <dbReference type="Proteomes" id="UP001605036"/>
    </source>
</evidence>
<evidence type="ECO:0000256" key="4">
    <source>
        <dbReference type="ARBA" id="ARBA00022617"/>
    </source>
</evidence>
<evidence type="ECO:0000313" key="16">
    <source>
        <dbReference type="EMBL" id="KAL2608733.1"/>
    </source>
</evidence>
<gene>
    <name evidence="16" type="ORF">R1flu_027306</name>
</gene>
<protein>
    <recommendedName>
        <fullName evidence="14">Peroxidase</fullName>
        <ecNumber evidence="14">1.11.1.7</ecNumber>
    </recommendedName>
</protein>
<evidence type="ECO:0000256" key="12">
    <source>
        <dbReference type="PIRSR" id="PIRSR600823-4"/>
    </source>
</evidence>
<feature type="binding site" evidence="11">
    <location>
        <position position="97"/>
    </location>
    <ligand>
        <name>Ca(2+)</name>
        <dbReference type="ChEBI" id="CHEBI:29108"/>
        <label>1</label>
    </ligand>
</feature>
<feature type="active site" description="Proton acceptor" evidence="9">
    <location>
        <position position="91"/>
    </location>
</feature>
<evidence type="ECO:0000256" key="11">
    <source>
        <dbReference type="PIRSR" id="PIRSR600823-3"/>
    </source>
</evidence>
<keyword evidence="5 11" id="KW-0479">Metal-binding</keyword>
<feature type="binding site" evidence="10">
    <location>
        <position position="187"/>
    </location>
    <ligand>
        <name>substrate</name>
    </ligand>
</feature>
<feature type="signal peptide" evidence="14">
    <location>
        <begin position="1"/>
        <end position="23"/>
    </location>
</feature>
<evidence type="ECO:0000256" key="13">
    <source>
        <dbReference type="PIRSR" id="PIRSR600823-5"/>
    </source>
</evidence>
<keyword evidence="3 14" id="KW-0575">Peroxidase</keyword>
<dbReference type="InterPro" id="IPR002016">
    <property type="entry name" value="Haem_peroxidase"/>
</dbReference>
<name>A0ABD1XJ48_9MARC</name>
<evidence type="ECO:0000256" key="3">
    <source>
        <dbReference type="ARBA" id="ARBA00022559"/>
    </source>
</evidence>
<evidence type="ECO:0000256" key="10">
    <source>
        <dbReference type="PIRSR" id="PIRSR600823-2"/>
    </source>
</evidence>
<comment type="similarity">
    <text evidence="14">Belongs to the peroxidase family. Classical plant (class III) peroxidase subfamily.</text>
</comment>
<dbReference type="InterPro" id="IPR033905">
    <property type="entry name" value="Secretory_peroxidase"/>
</dbReference>